<evidence type="ECO:0000256" key="4">
    <source>
        <dbReference type="ARBA" id="ARBA00023163"/>
    </source>
</evidence>
<evidence type="ECO:0000256" key="3">
    <source>
        <dbReference type="ARBA" id="ARBA00023125"/>
    </source>
</evidence>
<dbReference type="InterPro" id="IPR002100">
    <property type="entry name" value="TF_MADSbox"/>
</dbReference>
<dbReference type="GO" id="GO:0000977">
    <property type="term" value="F:RNA polymerase II transcription regulatory region sequence-specific DNA binding"/>
    <property type="evidence" value="ECO:0007669"/>
    <property type="project" value="InterPro"/>
</dbReference>
<dbReference type="Gene3D" id="3.10.310.30">
    <property type="match status" value="1"/>
</dbReference>
<dbReference type="Gene3D" id="3.40.1810.10">
    <property type="entry name" value="Transcription factor, MADS-box"/>
    <property type="match status" value="1"/>
</dbReference>
<dbReference type="SUPFAM" id="SSF55455">
    <property type="entry name" value="SRF-like"/>
    <property type="match status" value="1"/>
</dbReference>
<evidence type="ECO:0000256" key="1">
    <source>
        <dbReference type="ARBA" id="ARBA00004123"/>
    </source>
</evidence>
<dbReference type="InterPro" id="IPR036879">
    <property type="entry name" value="TF_MADSbox_sf"/>
</dbReference>
<keyword evidence="3" id="KW-0238">DNA-binding</keyword>
<keyword evidence="4" id="KW-0804">Transcription</keyword>
<dbReference type="GO" id="GO:0005634">
    <property type="term" value="C:nucleus"/>
    <property type="evidence" value="ECO:0007669"/>
    <property type="project" value="UniProtKB-SubCell"/>
</dbReference>
<dbReference type="PROSITE" id="PS50066">
    <property type="entry name" value="MADS_BOX_2"/>
    <property type="match status" value="1"/>
</dbReference>
<dbReference type="GO" id="GO:0046983">
    <property type="term" value="F:protein dimerization activity"/>
    <property type="evidence" value="ECO:0007669"/>
    <property type="project" value="InterPro"/>
</dbReference>
<sequence>MGRGKIVIRRIDNATSRQVTFSKRRNGLLKKAKELAILCDAEVGLIIFSSTGRLHEFTSSSMKTLMERYNKVKEENHQLLNPASEAKFWHGEAIQLRQQLQYLHQTHRQLLGEELSGMNVNDLHKLETKLEMSLNGVRIKKEQILMDEIKELHSKESLIGEENKELHKKVNHLLQENAELQKVYGSTHIHQENDELHPPIILQLSQPQPLNSYLPSETMKLGLSIECSIAIKRSHSQVRIGAQLLDFEQENQLAHKVFDQMLPWNHSISLIRKNWITFSRLRARTSARSQGFRSNAALESLIKAREERIPNVVLYNYPSFSGAFSALFAHLFHRHLNFPCLILPFSSVEPFRVEDLCIDGLEKCYFLDFLGPKGFAAELSRRTSCQVIGFDHRKTTLPDMPMYEDRNSNLLLEVNLDKNSSSAVYNYFCAKLLEMKDNNGRASLLGIEDQERVEMILKYIEDGDLRLWTLPDIKEFNIGLSNWRSKLNCITNPHLFEQLMKISVTNLVAHGRTYMANQHNLATKFLEKVFNVKLGRGLYGECLGVRINGNLSLSDIVGKELSMKSEAAGLRPIGAVVYMQGKNLKMCLRSTDTCTDTSIIAKAYGGGGSPSSSSFIIRMDEYNQWISAQEKRLELKKVG</sequence>
<dbReference type="PANTHER" id="PTHR46922:SF3">
    <property type="entry name" value="HEAT SHOCK PROTEIN"/>
    <property type="match status" value="1"/>
</dbReference>
<dbReference type="GO" id="GO:0003700">
    <property type="term" value="F:DNA-binding transcription factor activity"/>
    <property type="evidence" value="ECO:0007669"/>
    <property type="project" value="InterPro"/>
</dbReference>
<dbReference type="InterPro" id="IPR002487">
    <property type="entry name" value="TF_Kbox"/>
</dbReference>
<dbReference type="Pfam" id="PF00319">
    <property type="entry name" value="SRF-TF"/>
    <property type="match status" value="1"/>
</dbReference>
<accession>A0A5N6PR75</accession>
<dbReference type="GO" id="GO:0045944">
    <property type="term" value="P:positive regulation of transcription by RNA polymerase II"/>
    <property type="evidence" value="ECO:0007669"/>
    <property type="project" value="InterPro"/>
</dbReference>
<evidence type="ECO:0000313" key="9">
    <source>
        <dbReference type="EMBL" id="KAD6795359.1"/>
    </source>
</evidence>
<protein>
    <recommendedName>
        <fullName evidence="11">MADS-box domain-containing protein</fullName>
    </recommendedName>
</protein>
<evidence type="ECO:0000256" key="5">
    <source>
        <dbReference type="ARBA" id="ARBA00023242"/>
    </source>
</evidence>
<evidence type="ECO:0000313" key="10">
    <source>
        <dbReference type="Proteomes" id="UP000326396"/>
    </source>
</evidence>
<dbReference type="PRINTS" id="PR00404">
    <property type="entry name" value="MADSDOMAIN"/>
</dbReference>
<feature type="domain" description="K-box" evidence="8">
    <location>
        <begin position="86"/>
        <end position="176"/>
    </location>
</feature>
<evidence type="ECO:0008006" key="11">
    <source>
        <dbReference type="Google" id="ProtNLM"/>
    </source>
</evidence>
<dbReference type="OrthoDB" id="746891at2759"/>
<dbReference type="FunFam" id="3.40.1810.10:FF:000003">
    <property type="entry name" value="MADS-box transcription factor MADS-MC"/>
    <property type="match status" value="1"/>
</dbReference>
<dbReference type="InterPro" id="IPR033896">
    <property type="entry name" value="MEF2-like_N"/>
</dbReference>
<proteinExistence type="predicted"/>
<gene>
    <name evidence="9" type="ORF">E3N88_06255</name>
</gene>
<comment type="subcellular location">
    <subcellularLocation>
        <location evidence="1">Nucleus</location>
    </subcellularLocation>
</comment>
<dbReference type="PANTHER" id="PTHR46922">
    <property type="entry name" value="DHHA1 DOMAIN PROTEIN"/>
    <property type="match status" value="1"/>
</dbReference>
<reference evidence="9 10" key="1">
    <citation type="submission" date="2019-05" db="EMBL/GenBank/DDBJ databases">
        <title>Mikania micrantha, genome provides insights into the molecular mechanism of rapid growth.</title>
        <authorList>
            <person name="Liu B."/>
        </authorList>
    </citation>
    <scope>NUCLEOTIDE SEQUENCE [LARGE SCALE GENOMIC DNA]</scope>
    <source>
        <strain evidence="9">NLD-2019</strain>
        <tissue evidence="9">Leaf</tissue>
    </source>
</reference>
<dbReference type="PROSITE" id="PS51297">
    <property type="entry name" value="K_BOX"/>
    <property type="match status" value="1"/>
</dbReference>
<evidence type="ECO:0000259" key="8">
    <source>
        <dbReference type="PROSITE" id="PS51297"/>
    </source>
</evidence>
<evidence type="ECO:0000259" key="7">
    <source>
        <dbReference type="PROSITE" id="PS50066"/>
    </source>
</evidence>
<evidence type="ECO:0000256" key="6">
    <source>
        <dbReference type="ARBA" id="ARBA00037260"/>
    </source>
</evidence>
<comment type="function">
    <text evidence="6">Probable transcription factor.</text>
</comment>
<dbReference type="EMBL" id="SZYD01000003">
    <property type="protein sequence ID" value="KAD6795359.1"/>
    <property type="molecule type" value="Genomic_DNA"/>
</dbReference>
<keyword evidence="10" id="KW-1185">Reference proteome</keyword>
<dbReference type="Proteomes" id="UP000326396">
    <property type="component" value="Linkage Group LG11"/>
</dbReference>
<organism evidence="9 10">
    <name type="scientific">Mikania micrantha</name>
    <name type="common">bitter vine</name>
    <dbReference type="NCBI Taxonomy" id="192012"/>
    <lineage>
        <taxon>Eukaryota</taxon>
        <taxon>Viridiplantae</taxon>
        <taxon>Streptophyta</taxon>
        <taxon>Embryophyta</taxon>
        <taxon>Tracheophyta</taxon>
        <taxon>Spermatophyta</taxon>
        <taxon>Magnoliopsida</taxon>
        <taxon>eudicotyledons</taxon>
        <taxon>Gunneridae</taxon>
        <taxon>Pentapetalae</taxon>
        <taxon>asterids</taxon>
        <taxon>campanulids</taxon>
        <taxon>Asterales</taxon>
        <taxon>Asteraceae</taxon>
        <taxon>Asteroideae</taxon>
        <taxon>Heliantheae alliance</taxon>
        <taxon>Eupatorieae</taxon>
        <taxon>Mikania</taxon>
    </lineage>
</organism>
<evidence type="ECO:0000256" key="2">
    <source>
        <dbReference type="ARBA" id="ARBA00023015"/>
    </source>
</evidence>
<dbReference type="CDD" id="cd00265">
    <property type="entry name" value="MADS_MEF2_like"/>
    <property type="match status" value="1"/>
</dbReference>
<comment type="caution">
    <text evidence="9">The sequence shown here is derived from an EMBL/GenBank/DDBJ whole genome shotgun (WGS) entry which is preliminary data.</text>
</comment>
<keyword evidence="2" id="KW-0805">Transcription regulation</keyword>
<name>A0A5N6PR75_9ASTR</name>
<dbReference type="AlphaFoldDB" id="A0A5N6PR75"/>
<dbReference type="SMART" id="SM00432">
    <property type="entry name" value="MADS"/>
    <property type="match status" value="1"/>
</dbReference>
<keyword evidence="5" id="KW-0539">Nucleus</keyword>
<dbReference type="PROSITE" id="PS00350">
    <property type="entry name" value="MADS_BOX_1"/>
    <property type="match status" value="1"/>
</dbReference>
<feature type="domain" description="MADS-box" evidence="7">
    <location>
        <begin position="1"/>
        <end position="61"/>
    </location>
</feature>
<dbReference type="Pfam" id="PF01486">
    <property type="entry name" value="K-box"/>
    <property type="match status" value="1"/>
</dbReference>